<sequence length="807" mass="88030">MIYWFNQVGAEDIGVVGGKGANLGECFNAGLPVPPGFVVGTEAYVLASKDVSEAVIRAAEARDYGQAQKIIRCLEIPADLMIAVEAAYAELGEPVVAVRSSATAEDLAQASFAGQQDSILGVSGINALWYAIRECWASLWNERAIEYRAKQGIENSGLALAVVVQEMVDADIAGVLFTQNPMTNDDHMLVSASYGLGESVVAATVTPDTLELSRVTHEIVSSTVGSKETRIDMVAGGTEVSDVPTELRGRLSLDDDQIVVLAELGRKVEQYYGSPQDIEWAFSGEELFLLQSRPITTVVSKVKPHFDTKNRMEKVLQEDLIEHYPAPYPIDLVAVHVLQNAVQRMMRKLGLKAATAESLILGDTDGIIRVHAVAPKITPSLLIKLPFMFRKGMSHNPEAWDAEEAAAASRRSELLARANQSAELDNDELDELLRDILAEASTLMCDRFLYYLAPMIVWRGVAERQIWLAKLKGTISVEDLYEDLDYVTADISSSISVLADSARDQGLDEIISESPPEDVISTLISHPSGSALAFEIRQFLERRGARTSRMYLPFSNQSWREKPEQFLELLAVSLRSETNPKKGKVPADALVRDSLPGPLRSFWGKTVRKLRALHVGREGTLYQIEELFVVARIVMKEISGRLIRNGSIKRLADTRFLYYEEVLEGLKHPDPALQETVAKRCSKRGTAEAVWWSRKDGFTGTETVSGTPGSPGQVVGTARVIHTPAEFSRLEKGDILVCPFTDPTWTPLFSVAGGVVADIGGPLSHAAIVAREYGIPAVLGTGNATSQIKDGTSILVDGEQGLVSPVD</sequence>
<reference evidence="3 4" key="1">
    <citation type="submission" date="2019-12" db="EMBL/GenBank/DDBJ databases">
        <title>Corynebacterium sp. nov., isolated from feces of the Anser Albifrons in China.</title>
        <authorList>
            <person name="Liu Q."/>
        </authorList>
    </citation>
    <scope>NUCLEOTIDE SEQUENCE [LARGE SCALE GENOMIC DNA]</scope>
    <source>
        <strain evidence="3 4">4H37-19</strain>
    </source>
</reference>
<dbReference type="EMBL" id="CP046884">
    <property type="protein sequence ID" value="QNQ89810.1"/>
    <property type="molecule type" value="Genomic_DNA"/>
</dbReference>
<dbReference type="SUPFAM" id="SSF56059">
    <property type="entry name" value="Glutathione synthetase ATP-binding domain-like"/>
    <property type="match status" value="1"/>
</dbReference>
<dbReference type="GO" id="GO:0005524">
    <property type="term" value="F:ATP binding"/>
    <property type="evidence" value="ECO:0007669"/>
    <property type="project" value="InterPro"/>
</dbReference>
<dbReference type="SUPFAM" id="SSF52009">
    <property type="entry name" value="Phosphohistidine domain"/>
    <property type="match status" value="1"/>
</dbReference>
<evidence type="ECO:0000259" key="1">
    <source>
        <dbReference type="Pfam" id="PF00391"/>
    </source>
</evidence>
<dbReference type="Pfam" id="PF00391">
    <property type="entry name" value="PEP-utilizers"/>
    <property type="match status" value="1"/>
</dbReference>
<feature type="domain" description="Pyruvate phosphate dikinase AMP/ATP-binding" evidence="2">
    <location>
        <begin position="15"/>
        <end position="307"/>
    </location>
</feature>
<evidence type="ECO:0000313" key="4">
    <source>
        <dbReference type="Proteomes" id="UP000516320"/>
    </source>
</evidence>
<gene>
    <name evidence="3" type="ORF">GP475_03455</name>
</gene>
<dbReference type="InterPro" id="IPR036637">
    <property type="entry name" value="Phosphohistidine_dom_sf"/>
</dbReference>
<dbReference type="Gene3D" id="3.30.1490.20">
    <property type="entry name" value="ATP-grasp fold, A domain"/>
    <property type="match status" value="1"/>
</dbReference>
<keyword evidence="3" id="KW-0808">Transferase</keyword>
<evidence type="ECO:0000259" key="2">
    <source>
        <dbReference type="Pfam" id="PF01326"/>
    </source>
</evidence>
<dbReference type="AlphaFoldDB" id="A0A7H0SMN5"/>
<dbReference type="GO" id="GO:0016301">
    <property type="term" value="F:kinase activity"/>
    <property type="evidence" value="ECO:0007669"/>
    <property type="project" value="UniProtKB-KW"/>
</dbReference>
<dbReference type="RefSeq" id="WP_187975266.1">
    <property type="nucleotide sequence ID" value="NZ_CP046884.1"/>
</dbReference>
<organism evidence="3 4">
    <name type="scientific">Corynebacterium poyangense</name>
    <dbReference type="NCBI Taxonomy" id="2684405"/>
    <lineage>
        <taxon>Bacteria</taxon>
        <taxon>Bacillati</taxon>
        <taxon>Actinomycetota</taxon>
        <taxon>Actinomycetes</taxon>
        <taxon>Mycobacteriales</taxon>
        <taxon>Corynebacteriaceae</taxon>
        <taxon>Corynebacterium</taxon>
    </lineage>
</organism>
<accession>A0A7H0SMN5</accession>
<dbReference type="Gene3D" id="3.50.30.10">
    <property type="entry name" value="Phosphohistidine domain"/>
    <property type="match status" value="1"/>
</dbReference>
<dbReference type="InterPro" id="IPR008279">
    <property type="entry name" value="PEP-util_enz_mobile_dom"/>
</dbReference>
<feature type="domain" description="PEP-utilising enzyme mobile" evidence="1">
    <location>
        <begin position="731"/>
        <end position="801"/>
    </location>
</feature>
<dbReference type="InterPro" id="IPR051549">
    <property type="entry name" value="PEP_Utilizing_Enz"/>
</dbReference>
<proteinExistence type="predicted"/>
<dbReference type="KEGG" id="cpoy:GP475_03455"/>
<dbReference type="Pfam" id="PF01326">
    <property type="entry name" value="PPDK_N"/>
    <property type="match status" value="1"/>
</dbReference>
<dbReference type="InterPro" id="IPR002192">
    <property type="entry name" value="PPDK_AMP/ATP-bd"/>
</dbReference>
<dbReference type="InterPro" id="IPR013815">
    <property type="entry name" value="ATP_grasp_subdomain_1"/>
</dbReference>
<name>A0A7H0SMN5_9CORY</name>
<dbReference type="Proteomes" id="UP000516320">
    <property type="component" value="Chromosome"/>
</dbReference>
<evidence type="ECO:0000313" key="3">
    <source>
        <dbReference type="EMBL" id="QNQ89810.1"/>
    </source>
</evidence>
<dbReference type="PANTHER" id="PTHR43615">
    <property type="entry name" value="PHOSPHOENOLPYRUVATE SYNTHASE-RELATED"/>
    <property type="match status" value="1"/>
</dbReference>
<keyword evidence="3" id="KW-0418">Kinase</keyword>
<keyword evidence="4" id="KW-1185">Reference proteome</keyword>
<protein>
    <submittedName>
        <fullName evidence="3">Pyruvate, water dikinase</fullName>
    </submittedName>
</protein>
<keyword evidence="3" id="KW-0670">Pyruvate</keyword>
<dbReference type="PANTHER" id="PTHR43615:SF1">
    <property type="entry name" value="PPDK_N DOMAIN-CONTAINING PROTEIN"/>
    <property type="match status" value="1"/>
</dbReference>
<dbReference type="Gene3D" id="3.30.470.20">
    <property type="entry name" value="ATP-grasp fold, B domain"/>
    <property type="match status" value="1"/>
</dbReference>